<evidence type="ECO:0000259" key="1">
    <source>
        <dbReference type="Pfam" id="PF24209"/>
    </source>
</evidence>
<keyword evidence="3" id="KW-1185">Reference proteome</keyword>
<dbReference type="VEuPathDB" id="FungiDB:RhiirA1_441541"/>
<dbReference type="Pfam" id="PF24209">
    <property type="entry name" value="DUF7431"/>
    <property type="match status" value="1"/>
</dbReference>
<feature type="domain" description="DUF7431" evidence="1">
    <location>
        <begin position="4"/>
        <end position="160"/>
    </location>
</feature>
<protein>
    <recommendedName>
        <fullName evidence="1">DUF7431 domain-containing protein</fullName>
    </recommendedName>
</protein>
<dbReference type="EMBL" id="LLXI01002889">
    <property type="protein sequence ID" value="PKY58186.1"/>
    <property type="molecule type" value="Genomic_DNA"/>
</dbReference>
<evidence type="ECO:0000313" key="2">
    <source>
        <dbReference type="EMBL" id="PKY58186.1"/>
    </source>
</evidence>
<reference evidence="2 3" key="1">
    <citation type="submission" date="2015-10" db="EMBL/GenBank/DDBJ databases">
        <title>Genome analyses suggest a sexual origin of heterokaryosis in a supposedly ancient asexual fungus.</title>
        <authorList>
            <person name="Ropars J."/>
            <person name="Sedzielewska K."/>
            <person name="Noel J."/>
            <person name="Charron P."/>
            <person name="Farinelli L."/>
            <person name="Marton T."/>
            <person name="Kruger M."/>
            <person name="Pelin A."/>
            <person name="Brachmann A."/>
            <person name="Corradi N."/>
        </authorList>
    </citation>
    <scope>NUCLEOTIDE SEQUENCE [LARGE SCALE GENOMIC DNA]</scope>
    <source>
        <strain evidence="2 3">A4</strain>
    </source>
</reference>
<comment type="caution">
    <text evidence="2">The sequence shown here is derived from an EMBL/GenBank/DDBJ whole genome shotgun (WGS) entry which is preliminary data.</text>
</comment>
<proteinExistence type="predicted"/>
<dbReference type="AlphaFoldDB" id="A0A2I1HH35"/>
<gene>
    <name evidence="2" type="ORF">RhiirA4_479882</name>
</gene>
<organism evidence="2 3">
    <name type="scientific">Rhizophagus irregularis</name>
    <dbReference type="NCBI Taxonomy" id="588596"/>
    <lineage>
        <taxon>Eukaryota</taxon>
        <taxon>Fungi</taxon>
        <taxon>Fungi incertae sedis</taxon>
        <taxon>Mucoromycota</taxon>
        <taxon>Glomeromycotina</taxon>
        <taxon>Glomeromycetes</taxon>
        <taxon>Glomerales</taxon>
        <taxon>Glomeraceae</taxon>
        <taxon>Rhizophagus</taxon>
    </lineage>
</organism>
<dbReference type="Proteomes" id="UP000234323">
    <property type="component" value="Unassembled WGS sequence"/>
</dbReference>
<dbReference type="InterPro" id="IPR055854">
    <property type="entry name" value="DUF7431"/>
</dbReference>
<evidence type="ECO:0000313" key="3">
    <source>
        <dbReference type="Proteomes" id="UP000234323"/>
    </source>
</evidence>
<dbReference type="VEuPathDB" id="FungiDB:FUN_018336"/>
<name>A0A2I1HH35_9GLOM</name>
<accession>A0A2I1HH35</accession>
<sequence>MPNNSNNQTMINAELLSFEKPIFDIPACLGSPVLTKLDSSNDSLIIGYHFFNAQEENKIGACAFSYCLKNNHYVNLPKFTFYALIISNYHIPNAYNIIPFNYSLLNKPFIDFNNNITGSYINPKFISLYSTQKTNYGPIFLKQKNKKIETKIIKCKESACLACKNKSITISKDNVKCVFKLGIQPIFGENSDYMNFD</sequence>